<dbReference type="GO" id="GO:0008270">
    <property type="term" value="F:zinc ion binding"/>
    <property type="evidence" value="ECO:0007669"/>
    <property type="project" value="UniProtKB-KW"/>
</dbReference>
<keyword evidence="1" id="KW-0479">Metal-binding</keyword>
<feature type="transmembrane region" description="Helical" evidence="6">
    <location>
        <begin position="305"/>
        <end position="324"/>
    </location>
</feature>
<feature type="compositionally biased region" description="Low complexity" evidence="5">
    <location>
        <begin position="128"/>
        <end position="138"/>
    </location>
</feature>
<dbReference type="InterPro" id="IPR001876">
    <property type="entry name" value="Znf_RanBP2"/>
</dbReference>
<sequence length="341" mass="39028">MKHLYPDLCYQFEDKQRQQEELKTLMKKLKKTKSKQVVDMESAEDGTTRQRSRKRQETTMSTNAMTADKKRGLIYELHSEEWDEIHKLRDALHDKDDKKGPSSVQHDDAVWTTPKVKRQSRADDKSHQNQSQSQSHYSNLNEVDKLLGVMSISKNQRNGEDVGDNEWKKTLSLSLSLSLASPYKGWTCHKCSYHNWDPLALACIVCKHAKTSPLQMIDNEKWTCQECTFVNASHNVKCAVCGLLSLGSANGDMQSTFATASSLDYATTNHHHFTQTRTKKQHTKSHTASSTCEWKCNKCKHILSIHQIHIACGVLSPFFLFIIIKKKEPGSKKKKQVLHQK</sequence>
<dbReference type="SMART" id="SM00547">
    <property type="entry name" value="ZnF_RBZ"/>
    <property type="match status" value="2"/>
</dbReference>
<evidence type="ECO:0000256" key="6">
    <source>
        <dbReference type="SAM" id="Phobius"/>
    </source>
</evidence>
<keyword evidence="3" id="KW-0862">Zinc</keyword>
<feature type="region of interest" description="Disordered" evidence="5">
    <location>
        <begin position="94"/>
        <end position="138"/>
    </location>
</feature>
<feature type="compositionally biased region" description="Basic and acidic residues" evidence="5">
    <location>
        <begin position="94"/>
        <end position="109"/>
    </location>
</feature>
<feature type="region of interest" description="Disordered" evidence="5">
    <location>
        <begin position="30"/>
        <end position="67"/>
    </location>
</feature>
<keyword evidence="2 4" id="KW-0863">Zinc-finger</keyword>
<dbReference type="AlphaFoldDB" id="X6ME68"/>
<dbReference type="InterPro" id="IPR036443">
    <property type="entry name" value="Znf_RanBP2_sf"/>
</dbReference>
<evidence type="ECO:0000256" key="3">
    <source>
        <dbReference type="ARBA" id="ARBA00022833"/>
    </source>
</evidence>
<keyword evidence="6" id="KW-1133">Transmembrane helix</keyword>
<feature type="domain" description="RanBP2-type" evidence="7">
    <location>
        <begin position="218"/>
        <end position="242"/>
    </location>
</feature>
<keyword evidence="6" id="KW-0812">Transmembrane</keyword>
<reference evidence="8 9" key="1">
    <citation type="journal article" date="2013" name="Curr. Biol.">
        <title>The Genome of the Foraminiferan Reticulomyxa filosa.</title>
        <authorList>
            <person name="Glockner G."/>
            <person name="Hulsmann N."/>
            <person name="Schleicher M."/>
            <person name="Noegel A.A."/>
            <person name="Eichinger L."/>
            <person name="Gallinger C."/>
            <person name="Pawlowski J."/>
            <person name="Sierra R."/>
            <person name="Euteneuer U."/>
            <person name="Pillet L."/>
            <person name="Moustafa A."/>
            <person name="Platzer M."/>
            <person name="Groth M."/>
            <person name="Szafranski K."/>
            <person name="Schliwa M."/>
        </authorList>
    </citation>
    <scope>NUCLEOTIDE SEQUENCE [LARGE SCALE GENOMIC DNA]</scope>
</reference>
<evidence type="ECO:0000313" key="9">
    <source>
        <dbReference type="Proteomes" id="UP000023152"/>
    </source>
</evidence>
<keyword evidence="6" id="KW-0472">Membrane</keyword>
<comment type="caution">
    <text evidence="8">The sequence shown here is derived from an EMBL/GenBank/DDBJ whole genome shotgun (WGS) entry which is preliminary data.</text>
</comment>
<dbReference type="Gene3D" id="4.10.1060.10">
    <property type="entry name" value="Zinc finger, RanBP2-type"/>
    <property type="match status" value="1"/>
</dbReference>
<accession>X6ME68</accession>
<dbReference type="PROSITE" id="PS50199">
    <property type="entry name" value="ZF_RANBP2_2"/>
    <property type="match status" value="1"/>
</dbReference>
<organism evidence="8 9">
    <name type="scientific">Reticulomyxa filosa</name>
    <dbReference type="NCBI Taxonomy" id="46433"/>
    <lineage>
        <taxon>Eukaryota</taxon>
        <taxon>Sar</taxon>
        <taxon>Rhizaria</taxon>
        <taxon>Retaria</taxon>
        <taxon>Foraminifera</taxon>
        <taxon>Monothalamids</taxon>
        <taxon>Reticulomyxidae</taxon>
        <taxon>Reticulomyxa</taxon>
    </lineage>
</organism>
<dbReference type="SUPFAM" id="SSF90209">
    <property type="entry name" value="Ran binding protein zinc finger-like"/>
    <property type="match status" value="1"/>
</dbReference>
<evidence type="ECO:0000256" key="1">
    <source>
        <dbReference type="ARBA" id="ARBA00022723"/>
    </source>
</evidence>
<evidence type="ECO:0000256" key="5">
    <source>
        <dbReference type="SAM" id="MobiDB-lite"/>
    </source>
</evidence>
<evidence type="ECO:0000259" key="7">
    <source>
        <dbReference type="PROSITE" id="PS50199"/>
    </source>
</evidence>
<protein>
    <recommendedName>
        <fullName evidence="7">RanBP2-type domain-containing protein</fullName>
    </recommendedName>
</protein>
<dbReference type="Proteomes" id="UP000023152">
    <property type="component" value="Unassembled WGS sequence"/>
</dbReference>
<evidence type="ECO:0000313" key="8">
    <source>
        <dbReference type="EMBL" id="ETO11936.1"/>
    </source>
</evidence>
<gene>
    <name evidence="8" type="ORF">RFI_25439</name>
</gene>
<proteinExistence type="predicted"/>
<dbReference type="PROSITE" id="PS01358">
    <property type="entry name" value="ZF_RANBP2_1"/>
    <property type="match status" value="1"/>
</dbReference>
<name>X6ME68_RETFI</name>
<evidence type="ECO:0000256" key="2">
    <source>
        <dbReference type="ARBA" id="ARBA00022771"/>
    </source>
</evidence>
<keyword evidence="9" id="KW-1185">Reference proteome</keyword>
<dbReference type="EMBL" id="ASPP01021876">
    <property type="protein sequence ID" value="ETO11936.1"/>
    <property type="molecule type" value="Genomic_DNA"/>
</dbReference>
<evidence type="ECO:0000256" key="4">
    <source>
        <dbReference type="PROSITE-ProRule" id="PRU00322"/>
    </source>
</evidence>